<reference evidence="1 2" key="1">
    <citation type="journal article" date="2022" name="bioRxiv">
        <title>The genome of the oomycete Peronosclerospora sorghi, a cosmopolitan pathogen of maize and sorghum, is inflated with dispersed pseudogenes.</title>
        <authorList>
            <person name="Fletcher K."/>
            <person name="Martin F."/>
            <person name="Isakeit T."/>
            <person name="Cavanaugh K."/>
            <person name="Magill C."/>
            <person name="Michelmore R."/>
        </authorList>
    </citation>
    <scope>NUCLEOTIDE SEQUENCE [LARGE SCALE GENOMIC DNA]</scope>
    <source>
        <strain evidence="1">P6</strain>
    </source>
</reference>
<evidence type="ECO:0000313" key="1">
    <source>
        <dbReference type="EMBL" id="KAI9910566.1"/>
    </source>
</evidence>
<name>A0ACC0VYN2_9STRA</name>
<sequence length="170" mass="18926">MLLWFMLSNFHDVPSLRPTNTSPLSFRMSRADGLSAFLRDFLKILTFLSLFFSVLQSQLSIKARSAVCNLVGTPVNSTANQKPSLSTIPSPTTSLSSQGSIVLGHPPVGWQKKMMLSLSENTIARPKRLGSLVSSFPDHKSDFTDGNSDSSKYRNRNFFRCLLTLGYCNW</sequence>
<comment type="caution">
    <text evidence="1">The sequence shown here is derived from an EMBL/GenBank/DDBJ whole genome shotgun (WGS) entry which is preliminary data.</text>
</comment>
<evidence type="ECO:0000313" key="2">
    <source>
        <dbReference type="Proteomes" id="UP001163321"/>
    </source>
</evidence>
<protein>
    <submittedName>
        <fullName evidence="1">Uncharacterized protein</fullName>
    </submittedName>
</protein>
<keyword evidence="2" id="KW-1185">Reference proteome</keyword>
<dbReference type="EMBL" id="CM047585">
    <property type="protein sequence ID" value="KAI9910566.1"/>
    <property type="molecule type" value="Genomic_DNA"/>
</dbReference>
<organism evidence="1 2">
    <name type="scientific">Peronosclerospora sorghi</name>
    <dbReference type="NCBI Taxonomy" id="230839"/>
    <lineage>
        <taxon>Eukaryota</taxon>
        <taxon>Sar</taxon>
        <taxon>Stramenopiles</taxon>
        <taxon>Oomycota</taxon>
        <taxon>Peronosporomycetes</taxon>
        <taxon>Peronosporales</taxon>
        <taxon>Peronosporaceae</taxon>
        <taxon>Peronosclerospora</taxon>
    </lineage>
</organism>
<accession>A0ACC0VYN2</accession>
<dbReference type="Proteomes" id="UP001163321">
    <property type="component" value="Chromosome 6"/>
</dbReference>
<gene>
    <name evidence="1" type="ORF">PsorP6_010349</name>
</gene>
<proteinExistence type="predicted"/>